<dbReference type="InterPro" id="IPR011922">
    <property type="entry name" value="Cell_div_FtsL"/>
</dbReference>
<evidence type="ECO:0000256" key="7">
    <source>
        <dbReference type="ARBA" id="ARBA00023306"/>
    </source>
</evidence>
<sequence length="106" mass="12487">MAHTIVRPVPKVNLIPLQPPRLLRVFVFLAILLTVSLFFVWSRLQLLNLQYDISKDESRLREANRQVRRLRVQKATLRHPGRIEDVAKKQLALRNPTPEQVVYINR</sequence>
<dbReference type="NCBIfam" id="TIGR02209">
    <property type="entry name" value="ftsL_broad"/>
    <property type="match status" value="1"/>
</dbReference>
<evidence type="ECO:0000313" key="12">
    <source>
        <dbReference type="Proteomes" id="UP000182517"/>
    </source>
</evidence>
<dbReference type="GO" id="GO:0051301">
    <property type="term" value="P:cell division"/>
    <property type="evidence" value="ECO:0007669"/>
    <property type="project" value="UniProtKB-KW"/>
</dbReference>
<keyword evidence="6 10" id="KW-0472">Membrane</keyword>
<keyword evidence="7" id="KW-0131">Cell cycle</keyword>
<name>A0A1L3GSH0_9BACT</name>
<keyword evidence="5 10" id="KW-1133">Transmembrane helix</keyword>
<reference evidence="11 12" key="1">
    <citation type="journal article" date="2017" name="Genome Announc.">
        <title>Complete Genome Sequences of Two Acetylene-Fermenting Pelobacter acetylenicus Strains.</title>
        <authorList>
            <person name="Sutton J.M."/>
            <person name="Baesman S.M."/>
            <person name="Fierst J.L."/>
            <person name="Poret-Peterson A.T."/>
            <person name="Oremland R.S."/>
            <person name="Dunlap D.S."/>
            <person name="Akob D.M."/>
        </authorList>
    </citation>
    <scope>NUCLEOTIDE SEQUENCE [LARGE SCALE GENOMIC DNA]</scope>
    <source>
        <strain evidence="11 12">SFB93</strain>
    </source>
</reference>
<dbReference type="HAMAP" id="MF_00910">
    <property type="entry name" value="FtsL"/>
    <property type="match status" value="1"/>
</dbReference>
<evidence type="ECO:0000256" key="4">
    <source>
        <dbReference type="ARBA" id="ARBA00022692"/>
    </source>
</evidence>
<dbReference type="GO" id="GO:0005886">
    <property type="term" value="C:plasma membrane"/>
    <property type="evidence" value="ECO:0007669"/>
    <property type="project" value="UniProtKB-SubCell"/>
</dbReference>
<keyword evidence="4 10" id="KW-0812">Transmembrane</keyword>
<comment type="subcellular location">
    <subcellularLocation>
        <location evidence="1">Cell membrane</location>
        <topology evidence="1">Single-pass type II membrane protein</topology>
    </subcellularLocation>
</comment>
<keyword evidence="12" id="KW-1185">Reference proteome</keyword>
<accession>A0A1L3GSH0</accession>
<dbReference type="KEGG" id="pef:A7E78_14145"/>
<feature type="transmembrane region" description="Helical" evidence="10">
    <location>
        <begin position="22"/>
        <end position="41"/>
    </location>
</feature>
<evidence type="ECO:0000256" key="3">
    <source>
        <dbReference type="ARBA" id="ARBA00022618"/>
    </source>
</evidence>
<dbReference type="RefSeq" id="WP_072284894.1">
    <property type="nucleotide sequence ID" value="NZ_CP015519.1"/>
</dbReference>
<organism evidence="11 12">
    <name type="scientific">Syntrophotalea acetylenivorans</name>
    <dbReference type="NCBI Taxonomy" id="1842532"/>
    <lineage>
        <taxon>Bacteria</taxon>
        <taxon>Pseudomonadati</taxon>
        <taxon>Thermodesulfobacteriota</taxon>
        <taxon>Desulfuromonadia</taxon>
        <taxon>Desulfuromonadales</taxon>
        <taxon>Syntrophotaleaceae</taxon>
        <taxon>Syntrophotalea</taxon>
    </lineage>
</organism>
<protein>
    <recommendedName>
        <fullName evidence="8">Cell division protein FtsL</fullName>
    </recommendedName>
</protein>
<dbReference type="Proteomes" id="UP000182517">
    <property type="component" value="Chromosome"/>
</dbReference>
<keyword evidence="9" id="KW-0175">Coiled coil</keyword>
<evidence type="ECO:0000256" key="1">
    <source>
        <dbReference type="ARBA" id="ARBA00004401"/>
    </source>
</evidence>
<evidence type="ECO:0000256" key="9">
    <source>
        <dbReference type="SAM" id="Coils"/>
    </source>
</evidence>
<dbReference type="Pfam" id="PF04999">
    <property type="entry name" value="FtsL"/>
    <property type="match status" value="1"/>
</dbReference>
<evidence type="ECO:0000256" key="8">
    <source>
        <dbReference type="NCBIfam" id="TIGR02209"/>
    </source>
</evidence>
<evidence type="ECO:0000313" key="11">
    <source>
        <dbReference type="EMBL" id="APG28871.1"/>
    </source>
</evidence>
<proteinExistence type="inferred from homology"/>
<evidence type="ECO:0000256" key="2">
    <source>
        <dbReference type="ARBA" id="ARBA00022475"/>
    </source>
</evidence>
<dbReference type="EMBL" id="CP015519">
    <property type="protein sequence ID" value="APG28871.1"/>
    <property type="molecule type" value="Genomic_DNA"/>
</dbReference>
<dbReference type="STRING" id="1842532.A7E78_14145"/>
<keyword evidence="2" id="KW-1003">Cell membrane</keyword>
<dbReference type="AlphaFoldDB" id="A0A1L3GSH0"/>
<dbReference type="OrthoDB" id="5402260at2"/>
<keyword evidence="3 11" id="KW-0132">Cell division</keyword>
<evidence type="ECO:0000256" key="10">
    <source>
        <dbReference type="SAM" id="Phobius"/>
    </source>
</evidence>
<evidence type="ECO:0000256" key="5">
    <source>
        <dbReference type="ARBA" id="ARBA00022989"/>
    </source>
</evidence>
<gene>
    <name evidence="11" type="ORF">A7E78_14145</name>
</gene>
<evidence type="ECO:0000256" key="6">
    <source>
        <dbReference type="ARBA" id="ARBA00023136"/>
    </source>
</evidence>
<feature type="coiled-coil region" evidence="9">
    <location>
        <begin position="46"/>
        <end position="73"/>
    </location>
</feature>